<dbReference type="EMBL" id="RAWG01000163">
    <property type="protein sequence ID" value="RKH39412.1"/>
    <property type="molecule type" value="Genomic_DNA"/>
</dbReference>
<evidence type="ECO:0000256" key="7">
    <source>
        <dbReference type="ARBA" id="ARBA00022679"/>
    </source>
</evidence>
<keyword evidence="13" id="KW-1185">Reference proteome</keyword>
<evidence type="ECO:0000313" key="13">
    <source>
        <dbReference type="Proteomes" id="UP000273405"/>
    </source>
</evidence>
<dbReference type="OrthoDB" id="9815641at2"/>
<evidence type="ECO:0000256" key="4">
    <source>
        <dbReference type="ARBA" id="ARBA00022490"/>
    </source>
</evidence>
<comment type="similarity">
    <text evidence="2">Belongs to the RNA methyltransferase RsmE family.</text>
</comment>
<evidence type="ECO:0000256" key="5">
    <source>
        <dbReference type="ARBA" id="ARBA00022552"/>
    </source>
</evidence>
<dbReference type="RefSeq" id="WP_147443783.1">
    <property type="nucleotide sequence ID" value="NZ_RAWG01000163.1"/>
</dbReference>
<dbReference type="GO" id="GO:0005737">
    <property type="term" value="C:cytoplasm"/>
    <property type="evidence" value="ECO:0007669"/>
    <property type="project" value="UniProtKB-SubCell"/>
</dbReference>
<protein>
    <recommendedName>
        <fullName evidence="3">16S rRNA (uracil(1498)-N(3))-methyltransferase</fullName>
        <ecNumber evidence="3">2.1.1.193</ecNumber>
    </recommendedName>
</protein>
<dbReference type="GO" id="GO:0070475">
    <property type="term" value="P:rRNA base methylation"/>
    <property type="evidence" value="ECO:0007669"/>
    <property type="project" value="TreeGrafter"/>
</dbReference>
<dbReference type="Proteomes" id="UP000273405">
    <property type="component" value="Unassembled WGS sequence"/>
</dbReference>
<evidence type="ECO:0000256" key="6">
    <source>
        <dbReference type="ARBA" id="ARBA00022603"/>
    </source>
</evidence>
<evidence type="ECO:0000256" key="3">
    <source>
        <dbReference type="ARBA" id="ARBA00012328"/>
    </source>
</evidence>
<dbReference type="InterPro" id="IPR006700">
    <property type="entry name" value="RsmE"/>
</dbReference>
<dbReference type="AlphaFoldDB" id="A0A3A8NHG5"/>
<keyword evidence="8" id="KW-0949">S-adenosyl-L-methionine</keyword>
<comment type="function">
    <text evidence="9">Specifically methylates the N3 position of the uracil ring of uridine 1498 (m3U1498) in 16S rRNA. Acts on the fully assembled 30S ribosomal subunit.</text>
</comment>
<dbReference type="PANTHER" id="PTHR30027">
    <property type="entry name" value="RIBOSOMAL RNA SMALL SUBUNIT METHYLTRANSFERASE E"/>
    <property type="match status" value="1"/>
</dbReference>
<dbReference type="GO" id="GO:0070042">
    <property type="term" value="F:rRNA (uridine-N3-)-methyltransferase activity"/>
    <property type="evidence" value="ECO:0007669"/>
    <property type="project" value="TreeGrafter"/>
</dbReference>
<evidence type="ECO:0000313" key="12">
    <source>
        <dbReference type="EMBL" id="RKH39412.1"/>
    </source>
</evidence>
<gene>
    <name evidence="12" type="ORF">D7X12_23580</name>
</gene>
<dbReference type="Pfam" id="PF04452">
    <property type="entry name" value="Methyltrans_RNA"/>
    <property type="match status" value="1"/>
</dbReference>
<evidence type="ECO:0000259" key="11">
    <source>
        <dbReference type="Pfam" id="PF04452"/>
    </source>
</evidence>
<dbReference type="Gene3D" id="3.40.1280.10">
    <property type="match status" value="1"/>
</dbReference>
<dbReference type="NCBIfam" id="TIGR00046">
    <property type="entry name" value="RsmE family RNA methyltransferase"/>
    <property type="match status" value="1"/>
</dbReference>
<evidence type="ECO:0000256" key="1">
    <source>
        <dbReference type="ARBA" id="ARBA00004496"/>
    </source>
</evidence>
<feature type="non-terminal residue" evidence="12">
    <location>
        <position position="1"/>
    </location>
</feature>
<comment type="caution">
    <text evidence="12">The sequence shown here is derived from an EMBL/GenBank/DDBJ whole genome shotgun (WGS) entry which is preliminary data.</text>
</comment>
<dbReference type="InterPro" id="IPR029028">
    <property type="entry name" value="Alpha/beta_knot_MTases"/>
</dbReference>
<evidence type="ECO:0000256" key="2">
    <source>
        <dbReference type="ARBA" id="ARBA00005528"/>
    </source>
</evidence>
<dbReference type="SUPFAM" id="SSF75217">
    <property type="entry name" value="alpha/beta knot"/>
    <property type="match status" value="1"/>
</dbReference>
<proteinExistence type="inferred from homology"/>
<dbReference type="InterPro" id="IPR046886">
    <property type="entry name" value="RsmE_MTase_dom"/>
</dbReference>
<keyword evidence="7 12" id="KW-0808">Transferase</keyword>
<dbReference type="EC" id="2.1.1.193" evidence="3"/>
<feature type="domain" description="Ribosomal RNA small subunit methyltransferase E methyltransferase" evidence="11">
    <location>
        <begin position="5"/>
        <end position="164"/>
    </location>
</feature>
<keyword evidence="5" id="KW-0698">rRNA processing</keyword>
<reference evidence="13" key="1">
    <citation type="submission" date="2018-09" db="EMBL/GenBank/DDBJ databases">
        <authorList>
            <person name="Livingstone P.G."/>
            <person name="Whitworth D.E."/>
        </authorList>
    </citation>
    <scope>NUCLEOTIDE SEQUENCE [LARGE SCALE GENOMIC DNA]</scope>
    <source>
        <strain evidence="13">CA040B</strain>
    </source>
</reference>
<organism evidence="12 13">
    <name type="scientific">Corallococcus sicarius</name>
    <dbReference type="NCBI Taxonomy" id="2316726"/>
    <lineage>
        <taxon>Bacteria</taxon>
        <taxon>Pseudomonadati</taxon>
        <taxon>Myxococcota</taxon>
        <taxon>Myxococcia</taxon>
        <taxon>Myxococcales</taxon>
        <taxon>Cystobacterineae</taxon>
        <taxon>Myxococcaceae</taxon>
        <taxon>Corallococcus</taxon>
    </lineage>
</organism>
<comment type="catalytic activity">
    <reaction evidence="10">
        <text>uridine(1498) in 16S rRNA + S-adenosyl-L-methionine = N(3)-methyluridine(1498) in 16S rRNA + S-adenosyl-L-homocysteine + H(+)</text>
        <dbReference type="Rhea" id="RHEA:42920"/>
        <dbReference type="Rhea" id="RHEA-COMP:10283"/>
        <dbReference type="Rhea" id="RHEA-COMP:10284"/>
        <dbReference type="ChEBI" id="CHEBI:15378"/>
        <dbReference type="ChEBI" id="CHEBI:57856"/>
        <dbReference type="ChEBI" id="CHEBI:59789"/>
        <dbReference type="ChEBI" id="CHEBI:65315"/>
        <dbReference type="ChEBI" id="CHEBI:74502"/>
        <dbReference type="EC" id="2.1.1.193"/>
    </reaction>
</comment>
<evidence type="ECO:0000256" key="9">
    <source>
        <dbReference type="ARBA" id="ARBA00025699"/>
    </source>
</evidence>
<evidence type="ECO:0000256" key="10">
    <source>
        <dbReference type="ARBA" id="ARBA00047944"/>
    </source>
</evidence>
<keyword evidence="4" id="KW-0963">Cytoplasm</keyword>
<dbReference type="CDD" id="cd18084">
    <property type="entry name" value="RsmE-like"/>
    <property type="match status" value="1"/>
</dbReference>
<keyword evidence="6 12" id="KW-0489">Methyltransferase</keyword>
<comment type="subcellular location">
    <subcellularLocation>
        <location evidence="1">Cytoplasm</location>
    </subcellularLocation>
</comment>
<dbReference type="PANTHER" id="PTHR30027:SF3">
    <property type="entry name" value="16S RRNA (URACIL(1498)-N(3))-METHYLTRANSFERASE"/>
    <property type="match status" value="1"/>
</dbReference>
<sequence>PRSGVDLLLAIPRPKALKKVLPAVASLGVDRVVLVNAARVEKSYFDSKVLEGDFVRELLLQGLEQARDTRPPEVLVRERFRPFVEDELDAVFGTDALRLLPHPPARQPLQAAGVAEAQRVVLAIGPDGGWVPFEAELLEAHGFQPFSLGPRILRVETAVPVLLGQVTLLKAPAP</sequence>
<evidence type="ECO:0000256" key="8">
    <source>
        <dbReference type="ARBA" id="ARBA00022691"/>
    </source>
</evidence>
<dbReference type="InterPro" id="IPR029026">
    <property type="entry name" value="tRNA_m1G_MTases_N"/>
</dbReference>
<name>A0A3A8NHG5_9BACT</name>
<accession>A0A3A8NHG5</accession>